<keyword evidence="1" id="KW-0521">NADP</keyword>
<dbReference type="GeneID" id="37255914"/>
<name>A0A2L2TIB1_9HYPO</name>
<dbReference type="Pfam" id="PF05368">
    <property type="entry name" value="NmrA"/>
    <property type="match status" value="1"/>
</dbReference>
<dbReference type="RefSeq" id="XP_025591478.1">
    <property type="nucleotide sequence ID" value="XM_025732566.2"/>
</dbReference>
<accession>A0A2L2TIB1</accession>
<dbReference type="GO" id="GO:0016491">
    <property type="term" value="F:oxidoreductase activity"/>
    <property type="evidence" value="ECO:0007669"/>
    <property type="project" value="UniProtKB-KW"/>
</dbReference>
<dbReference type="InterPro" id="IPR008030">
    <property type="entry name" value="NmrA-like"/>
</dbReference>
<protein>
    <recommendedName>
        <fullName evidence="3">NmrA-like domain-containing protein</fullName>
    </recommendedName>
</protein>
<dbReference type="KEGG" id="fvn:FVRRES_04275"/>
<evidence type="ECO:0000313" key="5">
    <source>
        <dbReference type="Proteomes" id="UP000245910"/>
    </source>
</evidence>
<dbReference type="InterPro" id="IPR045312">
    <property type="entry name" value="PCBER-like"/>
</dbReference>
<keyword evidence="5" id="KW-1185">Reference proteome</keyword>
<dbReference type="Gene3D" id="3.90.25.10">
    <property type="entry name" value="UDP-galactose 4-epimerase, domain 1"/>
    <property type="match status" value="1"/>
</dbReference>
<evidence type="ECO:0000313" key="4">
    <source>
        <dbReference type="EMBL" id="CEI67763.1"/>
    </source>
</evidence>
<keyword evidence="2" id="KW-0560">Oxidoreductase</keyword>
<dbReference type="OrthoDB" id="9984533at2759"/>
<dbReference type="PANTHER" id="PTHR47706:SF10">
    <property type="entry name" value="NMRA-LIKE DOMAIN-CONTAINING PROTEIN"/>
    <property type="match status" value="1"/>
</dbReference>
<dbReference type="EMBL" id="LN649229">
    <property type="protein sequence ID" value="CEI67763.1"/>
    <property type="molecule type" value="Genomic_DNA"/>
</dbReference>
<dbReference type="InterPro" id="IPR051609">
    <property type="entry name" value="NmrA/Isoflavone_reductase-like"/>
</dbReference>
<dbReference type="PANTHER" id="PTHR47706">
    <property type="entry name" value="NMRA-LIKE FAMILY PROTEIN"/>
    <property type="match status" value="1"/>
</dbReference>
<sequence>MALFNNVLLIGAGGNLGVPVTKAFLKTSYHVSILSRQESTSTFPDGVIVFKVDYKDTSAVTAAMKGQDVVICMTGGIAAGDQNVFIDAAVLAGVKRFFPSEFGPYSFEPGLAELNPWLFPHKIATARYLQSKESQMSWTGLITGAFFDWAMKTGFFQLDISTKSINLIDNGTAHFSATTLSTIAKALIACLDHAEETKNQYVFISSFVISQQDILDVVERVDGHKWNVEYITSDWIIERGQKRLGEGDFAGIKDLTNGAAFGYRAMGNVSHNRLWNQRLGLPKEDLEQAVKDVL</sequence>
<dbReference type="AlphaFoldDB" id="A0A2L2TIB1"/>
<evidence type="ECO:0000256" key="2">
    <source>
        <dbReference type="ARBA" id="ARBA00023002"/>
    </source>
</evidence>
<feature type="domain" description="NmrA-like" evidence="3">
    <location>
        <begin position="6"/>
        <end position="233"/>
    </location>
</feature>
<dbReference type="Gene3D" id="3.40.50.720">
    <property type="entry name" value="NAD(P)-binding Rossmann-like Domain"/>
    <property type="match status" value="1"/>
</dbReference>
<dbReference type="InterPro" id="IPR036291">
    <property type="entry name" value="NAD(P)-bd_dom_sf"/>
</dbReference>
<dbReference type="SUPFAM" id="SSF51735">
    <property type="entry name" value="NAD(P)-binding Rossmann-fold domains"/>
    <property type="match status" value="1"/>
</dbReference>
<proteinExistence type="predicted"/>
<evidence type="ECO:0000256" key="1">
    <source>
        <dbReference type="ARBA" id="ARBA00022857"/>
    </source>
</evidence>
<organism evidence="4 5">
    <name type="scientific">Fusarium venenatum</name>
    <dbReference type="NCBI Taxonomy" id="56646"/>
    <lineage>
        <taxon>Eukaryota</taxon>
        <taxon>Fungi</taxon>
        <taxon>Dikarya</taxon>
        <taxon>Ascomycota</taxon>
        <taxon>Pezizomycotina</taxon>
        <taxon>Sordariomycetes</taxon>
        <taxon>Hypocreomycetidae</taxon>
        <taxon>Hypocreales</taxon>
        <taxon>Nectriaceae</taxon>
        <taxon>Fusarium</taxon>
    </lineage>
</organism>
<dbReference type="CDD" id="cd05259">
    <property type="entry name" value="PCBER_SDR_a"/>
    <property type="match status" value="1"/>
</dbReference>
<dbReference type="Proteomes" id="UP000245910">
    <property type="component" value="Chromosome I"/>
</dbReference>
<evidence type="ECO:0000259" key="3">
    <source>
        <dbReference type="Pfam" id="PF05368"/>
    </source>
</evidence>
<reference evidence="5" key="1">
    <citation type="submission" date="2014-10" db="EMBL/GenBank/DDBJ databases">
        <authorList>
            <person name="King R."/>
        </authorList>
    </citation>
    <scope>NUCLEOTIDE SEQUENCE [LARGE SCALE GENOMIC DNA]</scope>
    <source>
        <strain evidence="5">A3/5</strain>
    </source>
</reference>
<dbReference type="STRING" id="56646.A0A2L2TIB1"/>